<proteinExistence type="predicted"/>
<sequence>MTSRKAAKQLRHCKLIIQKLRAINFLSAKTRQACNKQLNCYVELARIVKLKNSFSTAMAIITVTTVTGNAAVLKALTKVRRVPTHYPMMSLATADLLVGLFVLPIAAARELFAFNLYWAICSCWSTLDVLSCTASIFSLCVLGWERWAGITAPFAKAKRAKRAKIFAVLIWPIAASVAIPTALIPSPKHYVPGEIAKACTVNTNIGYVFFSSSFSFYIPAGVMLTLYGCILRALASTPQIRCHRGGSPCSSPKTVGKYMGGVITRQRRATVTIVLLMSLFLFCWTPFFVMLAADSICECVTDTTWQWCTWLGYANSALNPLVYAASSPSVGRALQASLTSTSSAKTDVPASPNTRKT</sequence>
<accession>A0ACC1DAP3</accession>
<comment type="caution">
    <text evidence="1">The sequence shown here is derived from an EMBL/GenBank/DDBJ whole genome shotgun (WGS) entry which is preliminary data.</text>
</comment>
<protein>
    <submittedName>
        <fullName evidence="1">Uncharacterized protein</fullName>
    </submittedName>
</protein>
<keyword evidence="2" id="KW-1185">Reference proteome</keyword>
<dbReference type="EMBL" id="CM034391">
    <property type="protein sequence ID" value="KAJ0180930.1"/>
    <property type="molecule type" value="Genomic_DNA"/>
</dbReference>
<dbReference type="Proteomes" id="UP000824533">
    <property type="component" value="Linkage Group LG05"/>
</dbReference>
<organism evidence="1 2">
    <name type="scientific">Dendrolimus kikuchii</name>
    <dbReference type="NCBI Taxonomy" id="765133"/>
    <lineage>
        <taxon>Eukaryota</taxon>
        <taxon>Metazoa</taxon>
        <taxon>Ecdysozoa</taxon>
        <taxon>Arthropoda</taxon>
        <taxon>Hexapoda</taxon>
        <taxon>Insecta</taxon>
        <taxon>Pterygota</taxon>
        <taxon>Neoptera</taxon>
        <taxon>Endopterygota</taxon>
        <taxon>Lepidoptera</taxon>
        <taxon>Glossata</taxon>
        <taxon>Ditrysia</taxon>
        <taxon>Bombycoidea</taxon>
        <taxon>Lasiocampidae</taxon>
        <taxon>Dendrolimus</taxon>
    </lineage>
</organism>
<reference evidence="1 2" key="1">
    <citation type="journal article" date="2021" name="Front. Genet.">
        <title>Chromosome-Level Genome Assembly Reveals Significant Gene Expansion in the Toll and IMD Signaling Pathways of Dendrolimus kikuchii.</title>
        <authorList>
            <person name="Zhou J."/>
            <person name="Wu P."/>
            <person name="Xiong Z."/>
            <person name="Liu N."/>
            <person name="Zhao N."/>
            <person name="Ji M."/>
            <person name="Qiu Y."/>
            <person name="Yang B."/>
        </authorList>
    </citation>
    <scope>NUCLEOTIDE SEQUENCE [LARGE SCALE GENOMIC DNA]</scope>
    <source>
        <strain evidence="1">Ann1</strain>
    </source>
</reference>
<evidence type="ECO:0000313" key="2">
    <source>
        <dbReference type="Proteomes" id="UP000824533"/>
    </source>
</evidence>
<evidence type="ECO:0000313" key="1">
    <source>
        <dbReference type="EMBL" id="KAJ0180930.1"/>
    </source>
</evidence>
<name>A0ACC1DAP3_9NEOP</name>
<gene>
    <name evidence="1" type="ORF">K1T71_003015</name>
</gene>